<evidence type="ECO:0000256" key="3">
    <source>
        <dbReference type="ARBA" id="ARBA00012528"/>
    </source>
</evidence>
<organism evidence="10 11">
    <name type="scientific">Pantoea rodasii</name>
    <dbReference type="NCBI Taxonomy" id="1076549"/>
    <lineage>
        <taxon>Bacteria</taxon>
        <taxon>Pseudomonadati</taxon>
        <taxon>Pseudomonadota</taxon>
        <taxon>Gammaproteobacteria</taxon>
        <taxon>Enterobacterales</taxon>
        <taxon>Erwiniaceae</taxon>
        <taxon>Pantoea</taxon>
    </lineage>
</organism>
<reference evidence="10 11" key="1">
    <citation type="submission" date="2014-11" db="EMBL/GenBank/DDBJ databases">
        <title>Genome sequencing of Pantoea rodasii ND03.</title>
        <authorList>
            <person name="Muhamad Yunos N.Y."/>
            <person name="Chan K.-G."/>
        </authorList>
    </citation>
    <scope>NUCLEOTIDE SEQUENCE [LARGE SCALE GENOMIC DNA]</scope>
    <source>
        <strain evidence="10 11">ND03</strain>
    </source>
</reference>
<dbReference type="Pfam" id="PF00990">
    <property type="entry name" value="GGDEF"/>
    <property type="match status" value="1"/>
</dbReference>
<dbReference type="Pfam" id="PF00563">
    <property type="entry name" value="EAL"/>
    <property type="match status" value="1"/>
</dbReference>
<dbReference type="EMBL" id="JTJJ01000021">
    <property type="protein sequence ID" value="KHJ69185.1"/>
    <property type="molecule type" value="Genomic_DNA"/>
</dbReference>
<evidence type="ECO:0000256" key="4">
    <source>
        <dbReference type="ARBA" id="ARBA00034247"/>
    </source>
</evidence>
<dbReference type="GO" id="GO:0052621">
    <property type="term" value="F:diguanylate cyclase activity"/>
    <property type="evidence" value="ECO:0007669"/>
    <property type="project" value="UniProtKB-EC"/>
</dbReference>
<dbReference type="InterPro" id="IPR052155">
    <property type="entry name" value="Biofilm_reg_signaling"/>
</dbReference>
<dbReference type="PANTHER" id="PTHR44757:SF2">
    <property type="entry name" value="BIOFILM ARCHITECTURE MAINTENANCE PROTEIN MBAA"/>
    <property type="match status" value="1"/>
</dbReference>
<evidence type="ECO:0000256" key="6">
    <source>
        <dbReference type="SAM" id="Coils"/>
    </source>
</evidence>
<proteinExistence type="predicted"/>
<dbReference type="Gene3D" id="3.30.70.270">
    <property type="match status" value="1"/>
</dbReference>
<dbReference type="AlphaFoldDB" id="A0A0B1RDN4"/>
<feature type="transmembrane region" description="Helical" evidence="5">
    <location>
        <begin position="38"/>
        <end position="64"/>
    </location>
</feature>
<feature type="coiled-coil region" evidence="6">
    <location>
        <begin position="235"/>
        <end position="262"/>
    </location>
</feature>
<dbReference type="InterPro" id="IPR000160">
    <property type="entry name" value="GGDEF_dom"/>
</dbReference>
<evidence type="ECO:0000256" key="1">
    <source>
        <dbReference type="ARBA" id="ARBA00001946"/>
    </source>
</evidence>
<dbReference type="CDD" id="cd01948">
    <property type="entry name" value="EAL"/>
    <property type="match status" value="1"/>
</dbReference>
<dbReference type="EC" id="2.7.7.65" evidence="3"/>
<dbReference type="CDD" id="cd01949">
    <property type="entry name" value="GGDEF"/>
    <property type="match status" value="1"/>
</dbReference>
<dbReference type="InterPro" id="IPR035919">
    <property type="entry name" value="EAL_sf"/>
</dbReference>
<protein>
    <recommendedName>
        <fullName evidence="3">diguanylate cyclase</fullName>
        <ecNumber evidence="3">2.7.7.65</ecNumber>
    </recommendedName>
</protein>
<keyword evidence="5" id="KW-1133">Transmembrane helix</keyword>
<sequence length="700" mass="77463">MLLVTWDSVLVTVSLIVAFIAAFTALDTAGRVAVSRGCLAKMWLVGGGTAMGIGIWAMHFIGMLAMMMPMTMRYDIPLTVISLVVAILASIFAFAQGVQGSHLTRRRLIRGTLILGSGVVMMHYIGMNALMIEPAIRWDALLVAVSVIIAYVASGAALWLAFHLRQGESVLMMRVCAALVMGIAIAGMHYTGMAAAEYSMPSTMMQHHGVSEDGLAVWVTIITLTILGLTLLVSMLDAQLRAARLAAKLKRANNELRQLAMHDNLTTLPNRVLLEQQLNEQIKQATLQDQTFALMFMDLDGFKAVNDTWGHHVGDRLLIAVAERLRVQLSDDIFLSRLGGDEFVLLCPQYNALQASALAQRLVNTIDLPFELDRYSLRVSLSVGIVTFPEHGRSQQEMMFNADSAMYHTKHSGRNGWCLFEPVMSATAQHQLALANDLWNALEHQEMCLFYQPKFRAGGTVLMGFEALLRWQHPRRGLLMPDMFLPRAEKTGQIVALGNWVINEACRQLKQWHSEGNSDWSVSVNLSALQFHQRDLIDSLRLALQRHQLPEGALMLEITENIAMRDPQFSQQRIAELHRLGVKVAIDNFGIGYANLLHLKHLEASELKIDRAFVNSLRADSEDATVVSAMLTLAQSLNLRMVAEGVETEEQQRLLTGLGFDTLQGYLLGKPTPAERVGEFTAALNMPLPFADNVMPLAGA</sequence>
<feature type="transmembrane region" description="Helical" evidence="5">
    <location>
        <begin position="6"/>
        <end position="26"/>
    </location>
</feature>
<comment type="caution">
    <text evidence="10">The sequence shown here is derived from an EMBL/GenBank/DDBJ whole genome shotgun (WGS) entry which is preliminary data.</text>
</comment>
<dbReference type="SUPFAM" id="SSF55073">
    <property type="entry name" value="Nucleotide cyclase"/>
    <property type="match status" value="1"/>
</dbReference>
<evidence type="ECO:0000256" key="2">
    <source>
        <dbReference type="ARBA" id="ARBA00004665"/>
    </source>
</evidence>
<name>A0A0B1RDN4_9GAMM</name>
<keyword evidence="6" id="KW-0175">Coiled coil</keyword>
<dbReference type="InterPro" id="IPR043128">
    <property type="entry name" value="Rev_trsase/Diguanyl_cyclase"/>
</dbReference>
<feature type="domain" description="GGDEF" evidence="8">
    <location>
        <begin position="290"/>
        <end position="422"/>
    </location>
</feature>
<gene>
    <name evidence="10" type="ORF">QU24_04980</name>
</gene>
<evidence type="ECO:0000259" key="7">
    <source>
        <dbReference type="PROSITE" id="PS50883"/>
    </source>
</evidence>
<evidence type="ECO:0000313" key="10">
    <source>
        <dbReference type="EMBL" id="KHJ69185.1"/>
    </source>
</evidence>
<feature type="domain" description="EAL" evidence="7">
    <location>
        <begin position="431"/>
        <end position="685"/>
    </location>
</feature>
<dbReference type="InterPro" id="IPR001633">
    <property type="entry name" value="EAL_dom"/>
</dbReference>
<dbReference type="InterPro" id="IPR005330">
    <property type="entry name" value="MHYT_dom"/>
</dbReference>
<dbReference type="FunFam" id="3.30.70.270:FF:000001">
    <property type="entry name" value="Diguanylate cyclase domain protein"/>
    <property type="match status" value="1"/>
</dbReference>
<dbReference type="PROSITE" id="PS50883">
    <property type="entry name" value="EAL"/>
    <property type="match status" value="1"/>
</dbReference>
<evidence type="ECO:0000256" key="5">
    <source>
        <dbReference type="PROSITE-ProRule" id="PRU00244"/>
    </source>
</evidence>
<dbReference type="PANTHER" id="PTHR44757">
    <property type="entry name" value="DIGUANYLATE CYCLASE DGCP"/>
    <property type="match status" value="1"/>
</dbReference>
<feature type="domain" description="MHYT" evidence="9">
    <location>
        <begin position="6"/>
        <end position="199"/>
    </location>
</feature>
<dbReference type="Pfam" id="PF03707">
    <property type="entry name" value="MHYT"/>
    <property type="match status" value="3"/>
</dbReference>
<evidence type="ECO:0000259" key="8">
    <source>
        <dbReference type="PROSITE" id="PS50887"/>
    </source>
</evidence>
<feature type="transmembrane region" description="Helical" evidence="5">
    <location>
        <begin position="138"/>
        <end position="162"/>
    </location>
</feature>
<evidence type="ECO:0000313" key="11">
    <source>
        <dbReference type="Proteomes" id="UP000030853"/>
    </source>
</evidence>
<dbReference type="RefSeq" id="WP_039328876.1">
    <property type="nucleotide sequence ID" value="NZ_JTJJ01000021.1"/>
</dbReference>
<feature type="transmembrane region" description="Helical" evidence="5">
    <location>
        <begin position="215"/>
        <end position="236"/>
    </location>
</feature>
<keyword evidence="5" id="KW-0472">Membrane</keyword>
<evidence type="ECO:0000259" key="9">
    <source>
        <dbReference type="PROSITE" id="PS50924"/>
    </source>
</evidence>
<keyword evidence="5" id="KW-0812">Transmembrane</keyword>
<comment type="cofactor">
    <cofactor evidence="1">
        <name>Mg(2+)</name>
        <dbReference type="ChEBI" id="CHEBI:18420"/>
    </cofactor>
</comment>
<comment type="pathway">
    <text evidence="2">Purine metabolism; 3',5'-cyclic di-GMP biosynthesis.</text>
</comment>
<dbReference type="PROSITE" id="PS50924">
    <property type="entry name" value="MHYT"/>
    <property type="match status" value="1"/>
</dbReference>
<dbReference type="GO" id="GO:0016020">
    <property type="term" value="C:membrane"/>
    <property type="evidence" value="ECO:0007669"/>
    <property type="project" value="UniProtKB-UniRule"/>
</dbReference>
<dbReference type="Gene3D" id="3.20.20.450">
    <property type="entry name" value="EAL domain"/>
    <property type="match status" value="1"/>
</dbReference>
<feature type="transmembrane region" description="Helical" evidence="5">
    <location>
        <begin position="76"/>
        <end position="95"/>
    </location>
</feature>
<dbReference type="InterPro" id="IPR029787">
    <property type="entry name" value="Nucleotide_cyclase"/>
</dbReference>
<dbReference type="PROSITE" id="PS50887">
    <property type="entry name" value="GGDEF"/>
    <property type="match status" value="1"/>
</dbReference>
<dbReference type="SMART" id="SM00267">
    <property type="entry name" value="GGDEF"/>
    <property type="match status" value="1"/>
</dbReference>
<accession>A0A0B1RDN4</accession>
<feature type="transmembrane region" description="Helical" evidence="5">
    <location>
        <begin position="107"/>
        <end position="126"/>
    </location>
</feature>
<comment type="catalytic activity">
    <reaction evidence="4">
        <text>2 GTP = 3',3'-c-di-GMP + 2 diphosphate</text>
        <dbReference type="Rhea" id="RHEA:24898"/>
        <dbReference type="ChEBI" id="CHEBI:33019"/>
        <dbReference type="ChEBI" id="CHEBI:37565"/>
        <dbReference type="ChEBI" id="CHEBI:58805"/>
        <dbReference type="EC" id="2.7.7.65"/>
    </reaction>
</comment>
<dbReference type="NCBIfam" id="TIGR00254">
    <property type="entry name" value="GGDEF"/>
    <property type="match status" value="1"/>
</dbReference>
<dbReference type="SUPFAM" id="SSF141868">
    <property type="entry name" value="EAL domain-like"/>
    <property type="match status" value="1"/>
</dbReference>
<dbReference type="SMART" id="SM00052">
    <property type="entry name" value="EAL"/>
    <property type="match status" value="1"/>
</dbReference>
<feature type="transmembrane region" description="Helical" evidence="5">
    <location>
        <begin position="174"/>
        <end position="195"/>
    </location>
</feature>
<dbReference type="Proteomes" id="UP000030853">
    <property type="component" value="Unassembled WGS sequence"/>
</dbReference>